<dbReference type="CDD" id="cd18042">
    <property type="entry name" value="DEXXQc_SETX"/>
    <property type="match status" value="1"/>
</dbReference>
<evidence type="ECO:0000256" key="3">
    <source>
        <dbReference type="ARBA" id="ARBA00022806"/>
    </source>
</evidence>
<dbReference type="Pfam" id="PF23576">
    <property type="entry name" value="SEN1_barrel"/>
    <property type="match status" value="1"/>
</dbReference>
<dbReference type="GO" id="GO:0005694">
    <property type="term" value="C:chromosome"/>
    <property type="evidence" value="ECO:0007669"/>
    <property type="project" value="UniProtKB-ARBA"/>
</dbReference>
<feature type="domain" description="DNA2/NAM7 helicase helicase" evidence="6">
    <location>
        <begin position="1432"/>
        <end position="1809"/>
    </location>
</feature>
<dbReference type="InterPro" id="IPR056474">
    <property type="entry name" value="SEN1_barrel"/>
</dbReference>
<dbReference type="GO" id="GO:0004386">
    <property type="term" value="F:helicase activity"/>
    <property type="evidence" value="ECO:0007669"/>
    <property type="project" value="UniProtKB-KW"/>
</dbReference>
<dbReference type="InterPro" id="IPR027417">
    <property type="entry name" value="P-loop_NTPase"/>
</dbReference>
<keyword evidence="2" id="KW-0378">Hydrolase</keyword>
<evidence type="ECO:0000256" key="2">
    <source>
        <dbReference type="ARBA" id="ARBA00022801"/>
    </source>
</evidence>
<evidence type="ECO:0000256" key="4">
    <source>
        <dbReference type="ARBA" id="ARBA00022840"/>
    </source>
</evidence>
<accession>A0AAQ3Q2U1</accession>
<evidence type="ECO:0000256" key="5">
    <source>
        <dbReference type="SAM" id="MobiDB-lite"/>
    </source>
</evidence>
<keyword evidence="3" id="KW-0347">Helicase</keyword>
<protein>
    <recommendedName>
        <fullName evidence="11">P-loop containing nucleoside triphosphate hydrolases superfamily protein</fullName>
    </recommendedName>
</protein>
<feature type="compositionally biased region" description="Low complexity" evidence="5">
    <location>
        <begin position="2224"/>
        <end position="2236"/>
    </location>
</feature>
<dbReference type="FunFam" id="3.40.50.300:FF:000326">
    <property type="entry name" value="P-loop containing nucleoside triphosphate hydrolase"/>
    <property type="match status" value="1"/>
</dbReference>
<dbReference type="GO" id="GO:0005524">
    <property type="term" value="F:ATP binding"/>
    <property type="evidence" value="ECO:0007669"/>
    <property type="project" value="UniProtKB-KW"/>
</dbReference>
<dbReference type="SUPFAM" id="SSF52540">
    <property type="entry name" value="P-loop containing nucleoside triphosphate hydrolases"/>
    <property type="match status" value="1"/>
</dbReference>
<dbReference type="CDD" id="cd18808">
    <property type="entry name" value="SF1_C_Upf1"/>
    <property type="match status" value="1"/>
</dbReference>
<dbReference type="Proteomes" id="UP001327560">
    <property type="component" value="Chromosome 2"/>
</dbReference>
<feature type="compositionally biased region" description="Polar residues" evidence="5">
    <location>
        <begin position="2133"/>
        <end position="2158"/>
    </location>
</feature>
<evidence type="ECO:0000259" key="6">
    <source>
        <dbReference type="Pfam" id="PF13086"/>
    </source>
</evidence>
<dbReference type="PANTHER" id="PTHR10887:SF495">
    <property type="entry name" value="HELICASE SENATAXIN ISOFORM X1-RELATED"/>
    <property type="match status" value="1"/>
</dbReference>
<keyword evidence="4" id="KW-0067">ATP-binding</keyword>
<keyword evidence="10" id="KW-1185">Reference proteome</keyword>
<dbReference type="InterPro" id="IPR045055">
    <property type="entry name" value="DNA2/NAM7-like"/>
</dbReference>
<dbReference type="PANTHER" id="PTHR10887">
    <property type="entry name" value="DNA2/NAM7 HELICASE FAMILY"/>
    <property type="match status" value="1"/>
</dbReference>
<reference evidence="9 10" key="1">
    <citation type="submission" date="2023-10" db="EMBL/GenBank/DDBJ databases">
        <title>Chromosome-scale genome assembly provides insights into flower coloration mechanisms of Canna indica.</title>
        <authorList>
            <person name="Li C."/>
        </authorList>
    </citation>
    <scope>NUCLEOTIDE SEQUENCE [LARGE SCALE GENOMIC DNA]</scope>
    <source>
        <tissue evidence="9">Flower</tissue>
    </source>
</reference>
<gene>
    <name evidence="9" type="ORF">Cni_G05052</name>
</gene>
<feature type="compositionally biased region" description="Basic and acidic residues" evidence="5">
    <location>
        <begin position="2172"/>
        <end position="2189"/>
    </location>
</feature>
<feature type="domain" description="DNA2/NAM7 helicase-like C-terminal" evidence="7">
    <location>
        <begin position="1816"/>
        <end position="2022"/>
    </location>
</feature>
<dbReference type="Gene3D" id="3.40.50.300">
    <property type="entry name" value="P-loop containing nucleotide triphosphate hydrolases"/>
    <property type="match status" value="2"/>
</dbReference>
<feature type="compositionally biased region" description="Polar residues" evidence="5">
    <location>
        <begin position="1041"/>
        <end position="1055"/>
    </location>
</feature>
<name>A0AAQ3Q2U1_9LILI</name>
<evidence type="ECO:0008006" key="11">
    <source>
        <dbReference type="Google" id="ProtNLM"/>
    </source>
</evidence>
<dbReference type="EMBL" id="CP136891">
    <property type="protein sequence ID" value="WOK96345.1"/>
    <property type="molecule type" value="Genomic_DNA"/>
</dbReference>
<dbReference type="InterPro" id="IPR047187">
    <property type="entry name" value="SF1_C_Upf1"/>
</dbReference>
<keyword evidence="1" id="KW-0547">Nucleotide-binding</keyword>
<evidence type="ECO:0000313" key="9">
    <source>
        <dbReference type="EMBL" id="WOK96345.1"/>
    </source>
</evidence>
<dbReference type="Pfam" id="PF13087">
    <property type="entry name" value="AAA_12"/>
    <property type="match status" value="1"/>
</dbReference>
<evidence type="ECO:0000259" key="8">
    <source>
        <dbReference type="Pfam" id="PF23576"/>
    </source>
</evidence>
<proteinExistence type="predicted"/>
<evidence type="ECO:0000259" key="7">
    <source>
        <dbReference type="Pfam" id="PF13087"/>
    </source>
</evidence>
<dbReference type="GO" id="GO:0016787">
    <property type="term" value="F:hydrolase activity"/>
    <property type="evidence" value="ECO:0007669"/>
    <property type="project" value="UniProtKB-KW"/>
</dbReference>
<feature type="compositionally biased region" description="Basic residues" evidence="5">
    <location>
        <begin position="2159"/>
        <end position="2171"/>
    </location>
</feature>
<sequence>MAKKGCTRRELLDRWSAIQAEVEEDDPSPSRERRILRAKEEWFSDSFNFLINLPVENHIWCDFSDIMGPLLETFHNYFKDRNCESPLKLLWKRISRELRHCTQCICQHHQAQEYFNVEYETDSVDPLLTALRCLDEERITQHLKDINARIRCKEYNPESHGAEVVSVMFEVLMFPLLLDDQSLANEFQFFIESVDESHEVTLSSNQQYPGIYALLFLKSGRARAVGFRLAGCMGKLRRATDLEPLQPLLRKYIGFLEAEDLPPISDMLRPRVQLERMNVWNGFKTLLGFLEAEALEDGILEKYPIFLSIVLNHVSDDTTEFSFAVACLRTLFEMLGCKLWLRTTLSPSMMRNSLLGQCFHTRNEKSHKDIFDLFLPFLQSLESLQDGEHEKQRRHFLYFLLHQVTQSRNFSNLMRKNASKIAILIIHRGYTMSPPCPPSECAHMWGPSLVSSLKDSSLHSSLRQPAFDLINTIIVSDASALMSLKLKCNASSNICTNTLQVLIDDEDEQLFFDDVEENVNSCWSEFGTQNKLTSFECTEWACIPLLWFEVLTKIDPSMLLISFSKAVFWALSHISLLESGSSMELSSSVEEWMSLNAREISSSFGWEVPTGTDDGGDGRECRNSVRASSRTVLLTKILKRLAAHFVLQIEQHELQKQWTWEPKMAESLILLIIDPDDRIRQADRVILEHVSRTQGLTSGLQFLCSSASSLSAVFSGLRYALQQVPVDSIVANFHNLHHLFFVLRKLLKEVVTSNQISYKEDSKSTNYLSAGGFLQQLNFGHLSDGPPESSGTIVDMKSWEKFSCFLSAIVWPSIAKCLADGKQLVSNKNCQMTCVRLLETLPVVYERLNCSSSKMSGYLSCLTYDILDLKWFSDLVEWGSSSLIVVTRHWKQCMLVLLNYLKSSHIIKASCNIGAIEAIMSHATVAVDMLKEEIRQLKISFSEEVSLSDEHKIQMEKLLLPEPLSGKKTPAPDVNVYDNKVYAGSTLPPQKVRNDNVIVLSDDEIEKTASSDIVSTVMSSSHHKLIDTTRPSKDNQEDLSSRISLSNSQFSSQRPVNDMRGDNISSKVELDVCESTSLIPAKSIGKSKGASQSFITSETISSLKKAKSSGQVVKVSAQNLSPELEKNDAIIKELIRGDDDFLERALDRSRRSKLLPTKQNISGPKRQVMQLQLPTKNKSGPLNRQELGVRRLKPPKLDDWYRPILELDYFALIGLTSSTGDIKSSTKLKEVPLCFQSSNHYVDIFRPLVLEEFKAQLHSSYIETSGDGICCNSLCILSVERVDDFHLIRGCFDVTESIASRMCIENDLVLLTKEPLQNAAQHVHVLGKVERREKSDKNRSMVLIIRIYLPNNSPRFNKVRRLLTERSKWFSSRIMSITPQLREFQALSSLNEIPMLPIILNPVNHSDGYSVSKKAKLDRLSQSMQDMLISSYNNSQLQAISIAIGSPESFKKFELSLIQGPPGTGKTRTIVAILSAWLALHRVHKNSCFKSPSTNSMRDSNESGYSKKPVSQSVAIARAWQDAAFANQLIKDTMKDPSAPLVRQPRGRILICAQSNAAVDELVSRISEGLYGSDGKTYKPYLVRVGNSKTVHPCSLPFFIDTLVEHRLAEEISNLNGRENDKDAESSNSLRGKLEKVVENIRYYESKRAKIDENEMSNKNSVDAKTSKKGDPLEMSDAAIGAKLNILYGQKKSLSADLAVAHAREKKVFEEGRSLRHKIRKSILTEAEIVVTTLSGCGGDIYGVCSESASSNRFGNFSEQNLFDVVIIDEAAQALEPATLIPLQLLKSNGTKCIMVGDPKQLPATVISNVASKFLYECSMFERLQKAGHPVIMLNEQYRMHPEICRFPSMHFYENKLLNGEKMANRSASFHENYCLSPYMFFDIADGQEHHGKNSGSVSLFNEAEVQAAVEILKFLKKRYPSEFLSRRIGIVTPYRSQLSLLRSRFSTAFGSEVISDIEFNTIDGFQGREVDILVLSTVRASGSTSEPPRFNSNSIGFVADVRRMNVALTRAKFSLWIVGNARTLQTNVNWAALIENSKGRDLFMSVKKPYRSIFPKTLFSSGQNLCFSKLDSRSSSVKHNERVKNAMCEIEYATTDAKTGHKKHKTSRNLDTHAKNNSLVTHLGCSDTKSLASNSVPVAESPSQSYECSNDTTSSMKASRKNERKKKHQKQCKDSSDSGKKAKEEPTCDRIEEKTVCLEIDSSIGSSVKKAKAARRFSEHPRSSSSCQNSTSPSSKEANQGTRKNRSSDIQEPKDLIARRKRQREDIEALLPSALISSKKPGDSSKLASVKRPHSNKAVKGISGPER</sequence>
<dbReference type="InterPro" id="IPR041679">
    <property type="entry name" value="DNA2/NAM7-like_C"/>
</dbReference>
<feature type="region of interest" description="Disordered" evidence="5">
    <location>
        <begin position="2133"/>
        <end position="2189"/>
    </location>
</feature>
<feature type="domain" description="Helicase SEN1 beta-barrel" evidence="8">
    <location>
        <begin position="1273"/>
        <end position="1374"/>
    </location>
</feature>
<evidence type="ECO:0000256" key="1">
    <source>
        <dbReference type="ARBA" id="ARBA00022741"/>
    </source>
</evidence>
<feature type="region of interest" description="Disordered" evidence="5">
    <location>
        <begin position="2212"/>
        <end position="2308"/>
    </location>
</feature>
<dbReference type="InterPro" id="IPR041677">
    <property type="entry name" value="DNA2/NAM7_AAA_11"/>
</dbReference>
<feature type="region of interest" description="Disordered" evidence="5">
    <location>
        <begin position="1020"/>
        <end position="1062"/>
    </location>
</feature>
<feature type="compositionally biased region" description="Basic and acidic residues" evidence="5">
    <location>
        <begin position="1024"/>
        <end position="1040"/>
    </location>
</feature>
<evidence type="ECO:0000313" key="10">
    <source>
        <dbReference type="Proteomes" id="UP001327560"/>
    </source>
</evidence>
<organism evidence="9 10">
    <name type="scientific">Canna indica</name>
    <name type="common">Indian-shot</name>
    <dbReference type="NCBI Taxonomy" id="4628"/>
    <lineage>
        <taxon>Eukaryota</taxon>
        <taxon>Viridiplantae</taxon>
        <taxon>Streptophyta</taxon>
        <taxon>Embryophyta</taxon>
        <taxon>Tracheophyta</taxon>
        <taxon>Spermatophyta</taxon>
        <taxon>Magnoliopsida</taxon>
        <taxon>Liliopsida</taxon>
        <taxon>Zingiberales</taxon>
        <taxon>Cannaceae</taxon>
        <taxon>Canna</taxon>
    </lineage>
</organism>
<feature type="compositionally biased region" description="Basic and acidic residues" evidence="5">
    <location>
        <begin position="2247"/>
        <end position="2268"/>
    </location>
</feature>
<dbReference type="Pfam" id="PF13086">
    <property type="entry name" value="AAA_11"/>
    <property type="match status" value="1"/>
</dbReference>